<evidence type="ECO:0000313" key="9">
    <source>
        <dbReference type="Proteomes" id="UP000358366"/>
    </source>
</evidence>
<evidence type="ECO:0000256" key="2">
    <source>
        <dbReference type="ARBA" id="ARBA00023012"/>
    </source>
</evidence>
<dbReference type="InterPro" id="IPR001867">
    <property type="entry name" value="OmpR/PhoB-type_DNA-bd"/>
</dbReference>
<dbReference type="Pfam" id="PF00486">
    <property type="entry name" value="Trans_reg_C"/>
    <property type="match status" value="1"/>
</dbReference>
<keyword evidence="1" id="KW-0597">Phosphoprotein</keyword>
<dbReference type="GO" id="GO:0000160">
    <property type="term" value="P:phosphorelay signal transduction system"/>
    <property type="evidence" value="ECO:0007669"/>
    <property type="project" value="UniProtKB-KW"/>
</dbReference>
<evidence type="ECO:0000313" key="6">
    <source>
        <dbReference type="EMBL" id="RGK49776.1"/>
    </source>
</evidence>
<reference evidence="6 8" key="1">
    <citation type="submission" date="2018-08" db="EMBL/GenBank/DDBJ databases">
        <title>A genome reference for cultivated species of the human gut microbiota.</title>
        <authorList>
            <person name="Zou Y."/>
            <person name="Xue W."/>
            <person name="Luo G."/>
        </authorList>
    </citation>
    <scope>NUCLEOTIDE SEQUENCE [LARGE SCALE GENOMIC DNA]</scope>
    <source>
        <strain evidence="6 8">TF11-11</strain>
    </source>
</reference>
<dbReference type="GO" id="GO:0006355">
    <property type="term" value="P:regulation of DNA-templated transcription"/>
    <property type="evidence" value="ECO:0007669"/>
    <property type="project" value="InterPro"/>
</dbReference>
<dbReference type="EMBL" id="CABHNI010000052">
    <property type="protein sequence ID" value="VUX20330.1"/>
    <property type="molecule type" value="Genomic_DNA"/>
</dbReference>
<gene>
    <name evidence="7" type="primary">mtrA</name>
    <name evidence="7" type="ORF">DFSSTS7063_02789</name>
    <name evidence="6" type="ORF">DXD10_03810</name>
</gene>
<dbReference type="AlphaFoldDB" id="A0A3E4MJZ0"/>
<dbReference type="Gene3D" id="1.10.10.10">
    <property type="entry name" value="Winged helix-like DNA-binding domain superfamily/Winged helix DNA-binding domain"/>
    <property type="match status" value="1"/>
</dbReference>
<name>A0A3E4MJZ0_9FIRM</name>
<evidence type="ECO:0000256" key="3">
    <source>
        <dbReference type="ARBA" id="ARBA00023125"/>
    </source>
</evidence>
<dbReference type="SUPFAM" id="SSF46894">
    <property type="entry name" value="C-terminal effector domain of the bipartite response regulators"/>
    <property type="match status" value="1"/>
</dbReference>
<dbReference type="PROSITE" id="PS51755">
    <property type="entry name" value="OMPR_PHOB"/>
    <property type="match status" value="1"/>
</dbReference>
<dbReference type="SMART" id="SM00862">
    <property type="entry name" value="Trans_reg_C"/>
    <property type="match status" value="1"/>
</dbReference>
<dbReference type="InterPro" id="IPR036388">
    <property type="entry name" value="WH-like_DNA-bd_sf"/>
</dbReference>
<evidence type="ECO:0000256" key="1">
    <source>
        <dbReference type="ARBA" id="ARBA00022553"/>
    </source>
</evidence>
<reference evidence="7 9" key="2">
    <citation type="submission" date="2019-07" db="EMBL/GenBank/DDBJ databases">
        <authorList>
            <person name="Hibberd C M."/>
            <person name="Gehrig L. J."/>
            <person name="Chang H.-W."/>
            <person name="Venkatesh S."/>
        </authorList>
    </citation>
    <scope>NUCLEOTIDE SEQUENCE [LARGE SCALE GENOMIC DNA]</scope>
    <source>
        <strain evidence="7">Dorea_formicigenerans_SSTS_Bg7063</strain>
    </source>
</reference>
<feature type="domain" description="OmpR/PhoB-type" evidence="5">
    <location>
        <begin position="38"/>
        <end position="137"/>
    </location>
</feature>
<evidence type="ECO:0000259" key="5">
    <source>
        <dbReference type="PROSITE" id="PS51755"/>
    </source>
</evidence>
<keyword evidence="2" id="KW-0902">Two-component regulatory system</keyword>
<proteinExistence type="predicted"/>
<dbReference type="InterPro" id="IPR016032">
    <property type="entry name" value="Sig_transdc_resp-reg_C-effctor"/>
</dbReference>
<dbReference type="CDD" id="cd00383">
    <property type="entry name" value="trans_reg_C"/>
    <property type="match status" value="1"/>
</dbReference>
<dbReference type="Proteomes" id="UP000261208">
    <property type="component" value="Unassembled WGS sequence"/>
</dbReference>
<evidence type="ECO:0000313" key="8">
    <source>
        <dbReference type="Proteomes" id="UP000261208"/>
    </source>
</evidence>
<organism evidence="6 8">
    <name type="scientific">Dorea formicigenerans</name>
    <dbReference type="NCBI Taxonomy" id="39486"/>
    <lineage>
        <taxon>Bacteria</taxon>
        <taxon>Bacillati</taxon>
        <taxon>Bacillota</taxon>
        <taxon>Clostridia</taxon>
        <taxon>Lachnospirales</taxon>
        <taxon>Lachnospiraceae</taxon>
        <taxon>Dorea</taxon>
    </lineage>
</organism>
<dbReference type="Proteomes" id="UP000358366">
    <property type="component" value="Unassembled WGS sequence"/>
</dbReference>
<dbReference type="GO" id="GO:0003677">
    <property type="term" value="F:DNA binding"/>
    <property type="evidence" value="ECO:0007669"/>
    <property type="project" value="UniProtKB-UniRule"/>
</dbReference>
<keyword evidence="3 4" id="KW-0238">DNA-binding</keyword>
<dbReference type="EMBL" id="QSQQ01000003">
    <property type="protein sequence ID" value="RGK49776.1"/>
    <property type="molecule type" value="Genomic_DNA"/>
</dbReference>
<accession>A0A3E4MJZ0</accession>
<dbReference type="FunFam" id="1.10.10.10:FF:000018">
    <property type="entry name" value="DNA-binding response regulator ResD"/>
    <property type="match status" value="1"/>
</dbReference>
<evidence type="ECO:0000313" key="7">
    <source>
        <dbReference type="EMBL" id="VUX20330.1"/>
    </source>
</evidence>
<feature type="DNA-binding region" description="OmpR/PhoB-type" evidence="4">
    <location>
        <begin position="38"/>
        <end position="137"/>
    </location>
</feature>
<sequence length="139" mass="15966">MDKLIIIRTDNQNNLYEQIISLITANQAKMETMSFGVFPTLFFPGLEIRQHQRRVFRDGEEINLTRLEYSTLVFLASNPGNVLTQEQIFEAVWNMDSDSCHSSVVNVIYNLRKKIEPDSKNPTYIKTVLGIGYKFASGE</sequence>
<protein>
    <submittedName>
        <fullName evidence="6 7">DNA-binding response regulator</fullName>
    </submittedName>
</protein>
<evidence type="ECO:0000256" key="4">
    <source>
        <dbReference type="PROSITE-ProRule" id="PRU01091"/>
    </source>
</evidence>